<keyword evidence="3" id="KW-0808">Transferase</keyword>
<organism evidence="5 6">
    <name type="scientific">Holothuria leucospilota</name>
    <name type="common">Black long sea cucumber</name>
    <name type="synonym">Mertensiothuria leucospilota</name>
    <dbReference type="NCBI Taxonomy" id="206669"/>
    <lineage>
        <taxon>Eukaryota</taxon>
        <taxon>Metazoa</taxon>
        <taxon>Echinodermata</taxon>
        <taxon>Eleutherozoa</taxon>
        <taxon>Echinozoa</taxon>
        <taxon>Holothuroidea</taxon>
        <taxon>Aspidochirotacea</taxon>
        <taxon>Aspidochirotida</taxon>
        <taxon>Holothuriidae</taxon>
        <taxon>Holothuria</taxon>
    </lineage>
</organism>
<keyword evidence="4" id="KW-0472">Membrane</keyword>
<evidence type="ECO:0000256" key="3">
    <source>
        <dbReference type="ARBA" id="ARBA00022679"/>
    </source>
</evidence>
<dbReference type="Pfam" id="PF00201">
    <property type="entry name" value="UDPGT"/>
    <property type="match status" value="2"/>
</dbReference>
<evidence type="ECO:0000313" key="6">
    <source>
        <dbReference type="Proteomes" id="UP001152320"/>
    </source>
</evidence>
<dbReference type="GO" id="GO:0008194">
    <property type="term" value="F:UDP-glycosyltransferase activity"/>
    <property type="evidence" value="ECO:0007669"/>
    <property type="project" value="InterPro"/>
</dbReference>
<keyword evidence="4" id="KW-0812">Transmembrane</keyword>
<evidence type="ECO:0000256" key="2">
    <source>
        <dbReference type="ARBA" id="ARBA00022676"/>
    </source>
</evidence>
<dbReference type="PANTHER" id="PTHR48043:SF145">
    <property type="entry name" value="FI06409P-RELATED"/>
    <property type="match status" value="1"/>
</dbReference>
<dbReference type="Proteomes" id="UP001152320">
    <property type="component" value="Chromosome 17"/>
</dbReference>
<feature type="transmembrane region" description="Helical" evidence="4">
    <location>
        <begin position="825"/>
        <end position="851"/>
    </location>
</feature>
<dbReference type="PANTHER" id="PTHR48043">
    <property type="entry name" value="EG:EG0003.4 PROTEIN-RELATED"/>
    <property type="match status" value="1"/>
</dbReference>
<gene>
    <name evidence="5" type="ORF">HOLleu_33881</name>
</gene>
<accession>A0A9Q0YSZ1</accession>
<keyword evidence="6" id="KW-1185">Reference proteome</keyword>
<evidence type="ECO:0000313" key="5">
    <source>
        <dbReference type="EMBL" id="KAJ8026127.1"/>
    </source>
</evidence>
<sequence>MGRSRTSHFQIISKLARGLADNGYFVDIALSLDNQGNLSSKDSDDTNDNTPNIGFKFYDSIEATRRFSELNSATNVKGVFEIEKYSKAYPMLRLAVDTCQCMIGDSDFINDVTNKSYQLIIGGTLDPCHVLLADILNVENLVNINYALNEMFDNWLFPVQSWDKTLPVGDKIDQLTEISQNYNFMKALFSWYNELAKEMTGIDLSFDTFLNPAVWLLNSHSVLDGNRLLGTNMVEIGGLTARAGKPLMRQDIDRFIREASDEGCIVFSVNTVTQAVNSAAADKFSQAFGRLPVRVVWKHASKSVPAYDNIKAFLTTGGRTGLFEAIYHGIPVICFPLYELEHSTNCDKIVRRGFGKVLDIAGSSEKAIYEAIMDVLSNESHFQIGRKLAQGLADRGYHVDIVLGLGSQGDSSSKDGDNENDKILNINYKFYDATEAVKPNLSNKTEKYFETPKYSKVYPFLRMAFEGCRCLFQDGEVINDVRNKSYQLIIGATLNPCHVVLADTLNVTNLVHIHYALKDMFDHWLFPVQSWDKSLPIRDKLNKLTEISQNYNFMKALFSWYNELAKEMTGIDLSFDTFLNPAVWLLNSHSVLDGNRLLGTNMVEIGGLTARAGKPLLRQDIDRFLQEAKSEEGCIVFSVNTVIGSVHSEIADKFARAFGRLPVRVVWKHVSKTAPINLRNNTMVIPWMEENDINDILAYGNVKVFLTTGGRTGLFEAIYHAIPVICFPVFEEHFDNCNKIVRRGLGKILDLGSSSENDIYQAIMDLISDERYKISASRWSSVFHSLPVPHDTAISRIISVLENGADVLSANNHEILLPLSLMFDIIFYFFLGVFSFCLVLCFMYKTFAVLLPNRKVKSE</sequence>
<dbReference type="InterPro" id="IPR050271">
    <property type="entry name" value="UDP-glycosyltransferase"/>
</dbReference>
<comment type="similarity">
    <text evidence="1">Belongs to the UDP-glycosyltransferase family.</text>
</comment>
<dbReference type="AlphaFoldDB" id="A0A9Q0YSZ1"/>
<evidence type="ECO:0000256" key="1">
    <source>
        <dbReference type="ARBA" id="ARBA00009995"/>
    </source>
</evidence>
<dbReference type="Gene3D" id="3.40.50.2000">
    <property type="entry name" value="Glycogen Phosphorylase B"/>
    <property type="match status" value="2"/>
</dbReference>
<evidence type="ECO:0000256" key="4">
    <source>
        <dbReference type="SAM" id="Phobius"/>
    </source>
</evidence>
<dbReference type="OrthoDB" id="5835829at2759"/>
<keyword evidence="4" id="KW-1133">Transmembrane helix</keyword>
<reference evidence="5" key="1">
    <citation type="submission" date="2021-10" db="EMBL/GenBank/DDBJ databases">
        <title>Tropical sea cucumber genome reveals ecological adaptation and Cuvierian tubules defense mechanism.</title>
        <authorList>
            <person name="Chen T."/>
        </authorList>
    </citation>
    <scope>NUCLEOTIDE SEQUENCE</scope>
    <source>
        <strain evidence="5">Nanhai2018</strain>
        <tissue evidence="5">Muscle</tissue>
    </source>
</reference>
<keyword evidence="2" id="KW-0328">Glycosyltransferase</keyword>
<dbReference type="EMBL" id="JAIZAY010000017">
    <property type="protein sequence ID" value="KAJ8026127.1"/>
    <property type="molecule type" value="Genomic_DNA"/>
</dbReference>
<dbReference type="InterPro" id="IPR002213">
    <property type="entry name" value="UDP_glucos_trans"/>
</dbReference>
<dbReference type="CDD" id="cd03784">
    <property type="entry name" value="GT1_Gtf-like"/>
    <property type="match status" value="1"/>
</dbReference>
<dbReference type="SUPFAM" id="SSF53756">
    <property type="entry name" value="UDP-Glycosyltransferase/glycogen phosphorylase"/>
    <property type="match status" value="2"/>
</dbReference>
<protein>
    <submittedName>
        <fullName evidence="5">2-hydroxyacylsphingosine 1-beta-galactosyltransferase</fullName>
    </submittedName>
</protein>
<name>A0A9Q0YSZ1_HOLLE</name>
<proteinExistence type="inferred from homology"/>
<comment type="caution">
    <text evidence="5">The sequence shown here is derived from an EMBL/GenBank/DDBJ whole genome shotgun (WGS) entry which is preliminary data.</text>
</comment>